<reference evidence="3 4" key="1">
    <citation type="submission" date="2023-04" db="EMBL/GenBank/DDBJ databases">
        <title>Genome Sequence of Selenomonas sputigena ATCC 33150.</title>
        <authorList>
            <person name="Miller D.P."/>
            <person name="Anvari S."/>
            <person name="Polson S.W."/>
            <person name="Macdonald M."/>
            <person name="Mcdowell J.V."/>
        </authorList>
    </citation>
    <scope>NUCLEOTIDE SEQUENCE [LARGE SCALE GENOMIC DNA]</scope>
    <source>
        <strain evidence="3 4">ATCC 33150</strain>
    </source>
</reference>
<feature type="region of interest" description="Disordered" evidence="1">
    <location>
        <begin position="196"/>
        <end position="220"/>
    </location>
</feature>
<keyword evidence="2" id="KW-0732">Signal</keyword>
<name>A0ABV3X6E3_9FIRM</name>
<evidence type="ECO:0000313" key="3">
    <source>
        <dbReference type="EMBL" id="MEX5285751.1"/>
    </source>
</evidence>
<protein>
    <recommendedName>
        <fullName evidence="5">Lipoprotein</fullName>
    </recommendedName>
</protein>
<feature type="signal peptide" evidence="2">
    <location>
        <begin position="1"/>
        <end position="23"/>
    </location>
</feature>
<sequence length="220" mass="25492">MLKKQWMTILAMMLLFVAGLSEAQASGKLEPVDFSVKGVALGDSEEKMLEVFGKPNFEKERTVWGIHMRYYTFPRGYEVGVAVAAGKVADILVFDEDYKGRADVRYGATSHKIMATYGKKERTFLEGSTWYIYENPLNKREKLMLKAESVNGSLLSWRLTRLPLTEEEADALTDEERREWENNDLRAVDIGEREIDTSAWDEQKKQDRPKLRWERKEDKP</sequence>
<evidence type="ECO:0000313" key="4">
    <source>
        <dbReference type="Proteomes" id="UP001559623"/>
    </source>
</evidence>
<feature type="chain" id="PRO_5046475720" description="Lipoprotein" evidence="2">
    <location>
        <begin position="24"/>
        <end position="220"/>
    </location>
</feature>
<evidence type="ECO:0000256" key="1">
    <source>
        <dbReference type="SAM" id="MobiDB-lite"/>
    </source>
</evidence>
<comment type="caution">
    <text evidence="3">The sequence shown here is derived from an EMBL/GenBank/DDBJ whole genome shotgun (WGS) entry which is preliminary data.</text>
</comment>
<evidence type="ECO:0008006" key="5">
    <source>
        <dbReference type="Google" id="ProtNLM"/>
    </source>
</evidence>
<proteinExistence type="predicted"/>
<organism evidence="3 4">
    <name type="scientific">Selenomonas sputigena</name>
    <dbReference type="NCBI Taxonomy" id="69823"/>
    <lineage>
        <taxon>Bacteria</taxon>
        <taxon>Bacillati</taxon>
        <taxon>Bacillota</taxon>
        <taxon>Negativicutes</taxon>
        <taxon>Selenomonadales</taxon>
        <taxon>Selenomonadaceae</taxon>
        <taxon>Selenomonas</taxon>
    </lineage>
</organism>
<dbReference type="RefSeq" id="WP_368847473.1">
    <property type="nucleotide sequence ID" value="NZ_CP194411.1"/>
</dbReference>
<dbReference type="EMBL" id="JARVLH010000005">
    <property type="protein sequence ID" value="MEX5285751.1"/>
    <property type="molecule type" value="Genomic_DNA"/>
</dbReference>
<evidence type="ECO:0000256" key="2">
    <source>
        <dbReference type="SAM" id="SignalP"/>
    </source>
</evidence>
<dbReference type="Proteomes" id="UP001559623">
    <property type="component" value="Unassembled WGS sequence"/>
</dbReference>
<keyword evidence="4" id="KW-1185">Reference proteome</keyword>
<gene>
    <name evidence="3" type="ORF">QCO44_08915</name>
</gene>
<accession>A0ABV3X6E3</accession>